<dbReference type="OrthoDB" id="3406097at2"/>
<feature type="compositionally biased region" description="Low complexity" evidence="1">
    <location>
        <begin position="231"/>
        <end position="249"/>
    </location>
</feature>
<feature type="compositionally biased region" description="Low complexity" evidence="1">
    <location>
        <begin position="301"/>
        <end position="320"/>
    </location>
</feature>
<name>A0A1C6RWI6_9ACTN</name>
<evidence type="ECO:0000313" key="2">
    <source>
        <dbReference type="EMBL" id="SCL21578.1"/>
    </source>
</evidence>
<feature type="compositionally biased region" description="Low complexity" evidence="1">
    <location>
        <begin position="335"/>
        <end position="345"/>
    </location>
</feature>
<feature type="compositionally biased region" description="Low complexity" evidence="1">
    <location>
        <begin position="357"/>
        <end position="367"/>
    </location>
</feature>
<evidence type="ECO:0000313" key="3">
    <source>
        <dbReference type="Proteomes" id="UP000199699"/>
    </source>
</evidence>
<reference evidence="2 3" key="1">
    <citation type="submission" date="2016-06" db="EMBL/GenBank/DDBJ databases">
        <authorList>
            <person name="Kjaerup R.B."/>
            <person name="Dalgaard T.S."/>
            <person name="Juul-Madsen H.R."/>
        </authorList>
    </citation>
    <scope>NUCLEOTIDE SEQUENCE [LARGE SCALE GENOMIC DNA]</scope>
    <source>
        <strain evidence="2 3">DSM 43818</strain>
    </source>
</reference>
<proteinExistence type="predicted"/>
<feature type="region of interest" description="Disordered" evidence="1">
    <location>
        <begin position="212"/>
        <end position="600"/>
    </location>
</feature>
<accession>A0A1C6RWI6</accession>
<organism evidence="2 3">
    <name type="scientific">Micromonospora nigra</name>
    <dbReference type="NCBI Taxonomy" id="145857"/>
    <lineage>
        <taxon>Bacteria</taxon>
        <taxon>Bacillati</taxon>
        <taxon>Actinomycetota</taxon>
        <taxon>Actinomycetes</taxon>
        <taxon>Micromonosporales</taxon>
        <taxon>Micromonosporaceae</taxon>
        <taxon>Micromonospora</taxon>
    </lineage>
</organism>
<keyword evidence="3" id="KW-1185">Reference proteome</keyword>
<sequence>MTDNYYGYTPVTIPGYAGAVDDYAYERSSQASPYEPTDWDAVTIEEMWEYVRKESDERTLALAATWRRTSSLLQATRENLKRHADSLDAKWQSPAARMFMGRVGATLYSLDEWRRVADDTATGLEQLATKIGQAQASMRQVWLDYKNEQIAQAGKREADQGLQWGDAFGMNNGKSYEEVQREFHTQARDIVKPLADLYIDVYISYVSRGGKFKGPTRAAPVNESLLPRPVAPGAPGGSRPTAPTATGPRPTRPDMPNRPDLVGTQATPPAPPPSGLPDDVRLAGTTAPTAPPTGAPPATPTLPTTTAPATAGPVVPPTALGPRPGSPGLSNAGNRPGTPRATLPGTGAGAPPGGRGPAPNRPTLPGTNAGGGTPGSGRGPAPNRPTLPGNTGTGRPPGSRPAAPGLGGQPGRTPPSTPRLPGSTGAPGRTGGAPGRPATPPPSLGGQRGGTPGTTPAAGRPTPPHPGKPGTGAGPAIPRSGAPLAGRGMGAPGAPHHGTPGARSGGQPVKGGQPDLKGRAAAGGGRAAPTTGPVPSLGGRRGGPTVPARASTRPADDEQETWQYGDGDDELWVTESTAVGAIEAPAEHRPREQGKALGQS</sequence>
<dbReference type="EMBL" id="FMHT01000003">
    <property type="protein sequence ID" value="SCL21578.1"/>
    <property type="molecule type" value="Genomic_DNA"/>
</dbReference>
<feature type="compositionally biased region" description="Gly residues" evidence="1">
    <location>
        <begin position="368"/>
        <end position="378"/>
    </location>
</feature>
<feature type="compositionally biased region" description="Low complexity" evidence="1">
    <location>
        <begin position="379"/>
        <end position="404"/>
    </location>
</feature>
<evidence type="ECO:0000256" key="1">
    <source>
        <dbReference type="SAM" id="MobiDB-lite"/>
    </source>
</evidence>
<dbReference type="Gene3D" id="1.20.1260.20">
    <property type="entry name" value="PPE superfamily"/>
    <property type="match status" value="1"/>
</dbReference>
<feature type="compositionally biased region" description="Gly residues" evidence="1">
    <location>
        <begin position="346"/>
        <end position="356"/>
    </location>
</feature>
<dbReference type="STRING" id="145857.GA0070616_2334"/>
<protein>
    <submittedName>
        <fullName evidence="2">PPE family</fullName>
    </submittedName>
</protein>
<feature type="compositionally biased region" description="Basic and acidic residues" evidence="1">
    <location>
        <begin position="585"/>
        <end position="594"/>
    </location>
</feature>
<feature type="compositionally biased region" description="Pro residues" evidence="1">
    <location>
        <begin position="289"/>
        <end position="300"/>
    </location>
</feature>
<gene>
    <name evidence="2" type="ORF">GA0070616_2334</name>
</gene>
<feature type="compositionally biased region" description="Low complexity" evidence="1">
    <location>
        <begin position="474"/>
        <end position="502"/>
    </location>
</feature>
<dbReference type="Proteomes" id="UP000199699">
    <property type="component" value="Unassembled WGS sequence"/>
</dbReference>
<dbReference type="InterPro" id="IPR038332">
    <property type="entry name" value="PPE_sf"/>
</dbReference>
<dbReference type="AlphaFoldDB" id="A0A1C6RWI6"/>
<dbReference type="RefSeq" id="WP_091080637.1">
    <property type="nucleotide sequence ID" value="NZ_FMHT01000003.1"/>
</dbReference>